<dbReference type="AlphaFoldDB" id="A0A1E3PD72"/>
<evidence type="ECO:0000313" key="10">
    <source>
        <dbReference type="EMBL" id="ODQ62827.1"/>
    </source>
</evidence>
<feature type="signal peptide" evidence="8">
    <location>
        <begin position="1"/>
        <end position="18"/>
    </location>
</feature>
<accession>A0A1E3PD72</accession>
<dbReference type="GeneID" id="30198456"/>
<sequence>MKVNQVLYLGAFALTVAAVENVVKLPLTKGKAPNSTRALYRRDETHPETLVDDYYSYYADVQVGTPAQTIRVLVDTGSSDLWFPTSDNPHCPEGTATPIDNGDPDTDYCLATALFDTDASSTWEPNYNIPAFYISYVDKGYARGTWGTDTLSWGDVTINEMYLAAANDSTKPALLGIGLVGGESTTWYHRRQAYEYPNFPVRLQTDGYIAKTAYSLYMAEDPHTTDGDVDVTLLFGGVDNAKYSGSLATFPIVSSVDLAINLTGIEISVSGQTTTASTSEFKAVLDSGTTYQWLPTAAVSNLAQSLGSDMSTDQWGFYIVPCDYDQNDYISYIFGSKRINVPVSDVVLNYNSQCTLRIHGSDTVRPFLGDSFLINTYVLYNIDDNEISIAQARYTSEENIQAIS</sequence>
<dbReference type="GO" id="GO:0006508">
    <property type="term" value="P:proteolysis"/>
    <property type="evidence" value="ECO:0007669"/>
    <property type="project" value="UniProtKB-KW"/>
</dbReference>
<dbReference type="EMBL" id="KV454208">
    <property type="protein sequence ID" value="ODQ62827.1"/>
    <property type="molecule type" value="Genomic_DNA"/>
</dbReference>
<dbReference type="CDD" id="cd05474">
    <property type="entry name" value="SAP_like"/>
    <property type="match status" value="1"/>
</dbReference>
<evidence type="ECO:0000256" key="7">
    <source>
        <dbReference type="RuleBase" id="RU000454"/>
    </source>
</evidence>
<feature type="domain" description="Peptidase A1" evidence="9">
    <location>
        <begin position="57"/>
        <end position="390"/>
    </location>
</feature>
<protein>
    <recommendedName>
        <fullName evidence="9">Peptidase A1 domain-containing protein</fullName>
    </recommendedName>
</protein>
<evidence type="ECO:0000256" key="6">
    <source>
        <dbReference type="PIRSR" id="PIRSR601461-1"/>
    </source>
</evidence>
<dbReference type="Gene3D" id="2.40.70.10">
    <property type="entry name" value="Acid Proteases"/>
    <property type="match status" value="2"/>
</dbReference>
<feature type="active site" evidence="6">
    <location>
        <position position="75"/>
    </location>
</feature>
<feature type="chain" id="PRO_5009133795" description="Peptidase A1 domain-containing protein" evidence="8">
    <location>
        <begin position="19"/>
        <end position="404"/>
    </location>
</feature>
<dbReference type="GO" id="GO:0004190">
    <property type="term" value="F:aspartic-type endopeptidase activity"/>
    <property type="evidence" value="ECO:0007669"/>
    <property type="project" value="UniProtKB-KW"/>
</dbReference>
<name>A0A1E3PD72_WICAA</name>
<evidence type="ECO:0000256" key="3">
    <source>
        <dbReference type="ARBA" id="ARBA00022729"/>
    </source>
</evidence>
<dbReference type="InterPro" id="IPR033876">
    <property type="entry name" value="SAP-like"/>
</dbReference>
<dbReference type="STRING" id="683960.A0A1E3PD72"/>
<dbReference type="InterPro" id="IPR033121">
    <property type="entry name" value="PEPTIDASE_A1"/>
</dbReference>
<keyword evidence="2 7" id="KW-0645">Protease</keyword>
<dbReference type="Pfam" id="PF00026">
    <property type="entry name" value="Asp"/>
    <property type="match status" value="1"/>
</dbReference>
<dbReference type="PROSITE" id="PS00141">
    <property type="entry name" value="ASP_PROTEASE"/>
    <property type="match status" value="1"/>
</dbReference>
<keyword evidence="11" id="KW-1185">Reference proteome</keyword>
<evidence type="ECO:0000256" key="8">
    <source>
        <dbReference type="SAM" id="SignalP"/>
    </source>
</evidence>
<evidence type="ECO:0000256" key="4">
    <source>
        <dbReference type="ARBA" id="ARBA00022750"/>
    </source>
</evidence>
<gene>
    <name evidence="10" type="ORF">WICANDRAFT_25949</name>
</gene>
<evidence type="ECO:0000313" key="11">
    <source>
        <dbReference type="Proteomes" id="UP000094112"/>
    </source>
</evidence>
<feature type="active site" evidence="6">
    <location>
        <position position="286"/>
    </location>
</feature>
<evidence type="ECO:0000256" key="2">
    <source>
        <dbReference type="ARBA" id="ARBA00022670"/>
    </source>
</evidence>
<keyword evidence="3 8" id="KW-0732">Signal</keyword>
<proteinExistence type="inferred from homology"/>
<dbReference type="InterPro" id="IPR001969">
    <property type="entry name" value="Aspartic_peptidase_AS"/>
</dbReference>
<evidence type="ECO:0000259" key="9">
    <source>
        <dbReference type="PROSITE" id="PS51767"/>
    </source>
</evidence>
<dbReference type="Proteomes" id="UP000094112">
    <property type="component" value="Unassembled WGS sequence"/>
</dbReference>
<dbReference type="InterPro" id="IPR021109">
    <property type="entry name" value="Peptidase_aspartic_dom_sf"/>
</dbReference>
<comment type="similarity">
    <text evidence="1 7">Belongs to the peptidase A1 family.</text>
</comment>
<dbReference type="SUPFAM" id="SSF50630">
    <property type="entry name" value="Acid proteases"/>
    <property type="match status" value="1"/>
</dbReference>
<dbReference type="InterPro" id="IPR001461">
    <property type="entry name" value="Aspartic_peptidase_A1"/>
</dbReference>
<evidence type="ECO:0000256" key="5">
    <source>
        <dbReference type="ARBA" id="ARBA00022801"/>
    </source>
</evidence>
<evidence type="ECO:0000256" key="1">
    <source>
        <dbReference type="ARBA" id="ARBA00007447"/>
    </source>
</evidence>
<dbReference type="PROSITE" id="PS51767">
    <property type="entry name" value="PEPTIDASE_A1"/>
    <property type="match status" value="1"/>
</dbReference>
<dbReference type="RefSeq" id="XP_019042034.1">
    <property type="nucleotide sequence ID" value="XM_019181210.1"/>
</dbReference>
<dbReference type="PANTHER" id="PTHR47966">
    <property type="entry name" value="BETA-SITE APP-CLEAVING ENZYME, ISOFORM A-RELATED"/>
    <property type="match status" value="1"/>
</dbReference>
<reference evidence="10 11" key="1">
    <citation type="journal article" date="2016" name="Proc. Natl. Acad. Sci. U.S.A.">
        <title>Comparative genomics of biotechnologically important yeasts.</title>
        <authorList>
            <person name="Riley R."/>
            <person name="Haridas S."/>
            <person name="Wolfe K.H."/>
            <person name="Lopes M.R."/>
            <person name="Hittinger C.T."/>
            <person name="Goeker M."/>
            <person name="Salamov A.A."/>
            <person name="Wisecaver J.H."/>
            <person name="Long T.M."/>
            <person name="Calvey C.H."/>
            <person name="Aerts A.L."/>
            <person name="Barry K.W."/>
            <person name="Choi C."/>
            <person name="Clum A."/>
            <person name="Coughlan A.Y."/>
            <person name="Deshpande S."/>
            <person name="Douglass A.P."/>
            <person name="Hanson S.J."/>
            <person name="Klenk H.-P."/>
            <person name="LaButti K.M."/>
            <person name="Lapidus A."/>
            <person name="Lindquist E.A."/>
            <person name="Lipzen A.M."/>
            <person name="Meier-Kolthoff J.P."/>
            <person name="Ohm R.A."/>
            <person name="Otillar R.P."/>
            <person name="Pangilinan J.L."/>
            <person name="Peng Y."/>
            <person name="Rokas A."/>
            <person name="Rosa C.A."/>
            <person name="Scheuner C."/>
            <person name="Sibirny A.A."/>
            <person name="Slot J.C."/>
            <person name="Stielow J.B."/>
            <person name="Sun H."/>
            <person name="Kurtzman C.P."/>
            <person name="Blackwell M."/>
            <person name="Grigoriev I.V."/>
            <person name="Jeffries T.W."/>
        </authorList>
    </citation>
    <scope>NUCLEOTIDE SEQUENCE [LARGE SCALE GENOMIC DNA]</scope>
    <source>
        <strain evidence="11">ATCC 58044 / CBS 1984 / NCYC 433 / NRRL Y-366-8</strain>
    </source>
</reference>
<dbReference type="PRINTS" id="PR00792">
    <property type="entry name" value="PEPSIN"/>
</dbReference>
<dbReference type="OrthoDB" id="771136at2759"/>
<dbReference type="GO" id="GO:0071944">
    <property type="term" value="C:cell periphery"/>
    <property type="evidence" value="ECO:0007669"/>
    <property type="project" value="UniProtKB-ARBA"/>
</dbReference>
<organism evidence="10 11">
    <name type="scientific">Wickerhamomyces anomalus (strain ATCC 58044 / CBS 1984 / NCYC 433 / NRRL Y-366-8)</name>
    <name type="common">Yeast</name>
    <name type="synonym">Hansenula anomala</name>
    <dbReference type="NCBI Taxonomy" id="683960"/>
    <lineage>
        <taxon>Eukaryota</taxon>
        <taxon>Fungi</taxon>
        <taxon>Dikarya</taxon>
        <taxon>Ascomycota</taxon>
        <taxon>Saccharomycotina</taxon>
        <taxon>Saccharomycetes</taxon>
        <taxon>Phaffomycetales</taxon>
        <taxon>Wickerhamomycetaceae</taxon>
        <taxon>Wickerhamomyces</taxon>
    </lineage>
</organism>
<keyword evidence="4 7" id="KW-0064">Aspartyl protease</keyword>
<dbReference type="PANTHER" id="PTHR47966:SF65">
    <property type="entry name" value="ASPARTIC-TYPE ENDOPEPTIDASE"/>
    <property type="match status" value="1"/>
</dbReference>
<keyword evidence="5 7" id="KW-0378">Hydrolase</keyword>